<proteinExistence type="predicted"/>
<comment type="caution">
    <text evidence="5">The sequence shown here is derived from an EMBL/GenBank/DDBJ whole genome shotgun (WGS) entry which is preliminary data.</text>
</comment>
<dbReference type="EMBL" id="JAXIOK010000016">
    <property type="protein sequence ID" value="KAK4752863.1"/>
    <property type="molecule type" value="Genomic_DNA"/>
</dbReference>
<sequence length="129" mass="14043">MGALSLQISLILLLQVAAAVVSIPSAAPPLPGRKGLIIGAWVPIKDIKDPYISEIAGFAVNEYNKESSAKLKFEKVLSGESQVVAGTNYRLIIAATDGTTTRNYEAVVWEQHKLWVNIRQLTSFKPVTH</sequence>
<protein>
    <recommendedName>
        <fullName evidence="4">Cystatin domain-containing protein</fullName>
    </recommendedName>
</protein>
<evidence type="ECO:0000313" key="5">
    <source>
        <dbReference type="EMBL" id="KAK4752863.1"/>
    </source>
</evidence>
<keyword evidence="2" id="KW-0789">Thiol protease inhibitor</keyword>
<keyword evidence="3" id="KW-0732">Signal</keyword>
<dbReference type="Gene3D" id="3.10.450.10">
    <property type="match status" value="1"/>
</dbReference>
<dbReference type="SMART" id="SM00043">
    <property type="entry name" value="CY"/>
    <property type="match status" value="1"/>
</dbReference>
<dbReference type="CDD" id="cd00042">
    <property type="entry name" value="CY"/>
    <property type="match status" value="1"/>
</dbReference>
<dbReference type="AlphaFoldDB" id="A0AAN7JSC2"/>
<gene>
    <name evidence="5" type="ORF">SAY87_021661</name>
</gene>
<dbReference type="Pfam" id="PF16845">
    <property type="entry name" value="SQAPI"/>
    <property type="match status" value="1"/>
</dbReference>
<dbReference type="InterPro" id="IPR000010">
    <property type="entry name" value="Cystatin_dom"/>
</dbReference>
<reference evidence="5 6" key="1">
    <citation type="journal article" date="2023" name="Hortic Res">
        <title>Pangenome of water caltrop reveals structural variations and asymmetric subgenome divergence after allopolyploidization.</title>
        <authorList>
            <person name="Zhang X."/>
            <person name="Chen Y."/>
            <person name="Wang L."/>
            <person name="Yuan Y."/>
            <person name="Fang M."/>
            <person name="Shi L."/>
            <person name="Lu R."/>
            <person name="Comes H.P."/>
            <person name="Ma Y."/>
            <person name="Chen Y."/>
            <person name="Huang G."/>
            <person name="Zhou Y."/>
            <person name="Zheng Z."/>
            <person name="Qiu Y."/>
        </authorList>
    </citation>
    <scope>NUCLEOTIDE SEQUENCE [LARGE SCALE GENOMIC DNA]</scope>
    <source>
        <tissue evidence="5">Roots</tissue>
    </source>
</reference>
<feature type="signal peptide" evidence="3">
    <location>
        <begin position="1"/>
        <end position="18"/>
    </location>
</feature>
<name>A0AAN7JSC2_9MYRT</name>
<dbReference type="SUPFAM" id="SSF54403">
    <property type="entry name" value="Cystatin/monellin"/>
    <property type="match status" value="1"/>
</dbReference>
<dbReference type="PANTHER" id="PTHR47364">
    <property type="entry name" value="CYSTEINE PROTEINASE INHIBITOR 5"/>
    <property type="match status" value="1"/>
</dbReference>
<dbReference type="Proteomes" id="UP001345219">
    <property type="component" value="Chromosome 16"/>
</dbReference>
<evidence type="ECO:0000259" key="4">
    <source>
        <dbReference type="SMART" id="SM00043"/>
    </source>
</evidence>
<evidence type="ECO:0000313" key="6">
    <source>
        <dbReference type="Proteomes" id="UP001345219"/>
    </source>
</evidence>
<evidence type="ECO:0000256" key="3">
    <source>
        <dbReference type="SAM" id="SignalP"/>
    </source>
</evidence>
<evidence type="ECO:0000256" key="2">
    <source>
        <dbReference type="ARBA" id="ARBA00022704"/>
    </source>
</evidence>
<feature type="chain" id="PRO_5042875399" description="Cystatin domain-containing protein" evidence="3">
    <location>
        <begin position="19"/>
        <end position="129"/>
    </location>
</feature>
<accession>A0AAN7JSC2</accession>
<evidence type="ECO:0000256" key="1">
    <source>
        <dbReference type="ARBA" id="ARBA00022690"/>
    </source>
</evidence>
<keyword evidence="1" id="KW-0646">Protease inhibitor</keyword>
<dbReference type="GO" id="GO:0004869">
    <property type="term" value="F:cysteine-type endopeptidase inhibitor activity"/>
    <property type="evidence" value="ECO:0007669"/>
    <property type="project" value="UniProtKB-KW"/>
</dbReference>
<dbReference type="PANTHER" id="PTHR47364:SF2">
    <property type="entry name" value="CYSTEINE PROTEINASE INHIBITOR 5"/>
    <property type="match status" value="1"/>
</dbReference>
<feature type="domain" description="Cystatin" evidence="4">
    <location>
        <begin position="36"/>
        <end position="127"/>
    </location>
</feature>
<keyword evidence="6" id="KW-1185">Reference proteome</keyword>
<organism evidence="5 6">
    <name type="scientific">Trapa incisa</name>
    <dbReference type="NCBI Taxonomy" id="236973"/>
    <lineage>
        <taxon>Eukaryota</taxon>
        <taxon>Viridiplantae</taxon>
        <taxon>Streptophyta</taxon>
        <taxon>Embryophyta</taxon>
        <taxon>Tracheophyta</taxon>
        <taxon>Spermatophyta</taxon>
        <taxon>Magnoliopsida</taxon>
        <taxon>eudicotyledons</taxon>
        <taxon>Gunneridae</taxon>
        <taxon>Pentapetalae</taxon>
        <taxon>rosids</taxon>
        <taxon>malvids</taxon>
        <taxon>Myrtales</taxon>
        <taxon>Lythraceae</taxon>
        <taxon>Trapa</taxon>
    </lineage>
</organism>
<dbReference type="InterPro" id="IPR046350">
    <property type="entry name" value="Cystatin_sf"/>
</dbReference>